<name>A0A4V2F4A1_9ACTN</name>
<feature type="region of interest" description="Disordered" evidence="1">
    <location>
        <begin position="26"/>
        <end position="48"/>
    </location>
</feature>
<comment type="caution">
    <text evidence="2">The sequence shown here is derived from an EMBL/GenBank/DDBJ whole genome shotgun (WGS) entry which is preliminary data.</text>
</comment>
<proteinExistence type="predicted"/>
<protein>
    <submittedName>
        <fullName evidence="2">Uncharacterized protein</fullName>
    </submittedName>
</protein>
<accession>A0A4V2F4A1</accession>
<dbReference type="EMBL" id="SGXD01000003">
    <property type="protein sequence ID" value="RZS86887.1"/>
    <property type="molecule type" value="Genomic_DNA"/>
</dbReference>
<reference evidence="2 3" key="1">
    <citation type="submission" date="2019-02" db="EMBL/GenBank/DDBJ databases">
        <title>Genomic Encyclopedia of Type Strains, Phase IV (KMG-IV): sequencing the most valuable type-strain genomes for metagenomic binning, comparative biology and taxonomic classification.</title>
        <authorList>
            <person name="Goeker M."/>
        </authorList>
    </citation>
    <scope>NUCLEOTIDE SEQUENCE [LARGE SCALE GENOMIC DNA]</scope>
    <source>
        <strain evidence="2 3">DSM 45622</strain>
    </source>
</reference>
<keyword evidence="3" id="KW-1185">Reference proteome</keyword>
<evidence type="ECO:0000313" key="2">
    <source>
        <dbReference type="EMBL" id="RZS86887.1"/>
    </source>
</evidence>
<dbReference type="AlphaFoldDB" id="A0A4V2F4A1"/>
<dbReference type="Proteomes" id="UP000293638">
    <property type="component" value="Unassembled WGS sequence"/>
</dbReference>
<sequence>MQSLTNRGYGPIVGEVHFGRPVGTSPVILPTAMPPTTSSRGTGPRPGRFWVLPAGTPGNASPPVQSVRVTTDMSSVSAARKDCTTGVGCRVDVPFVPATVARRERASS</sequence>
<evidence type="ECO:0000256" key="1">
    <source>
        <dbReference type="SAM" id="MobiDB-lite"/>
    </source>
</evidence>
<organism evidence="2 3">
    <name type="scientific">Motilibacter rhizosphaerae</name>
    <dbReference type="NCBI Taxonomy" id="598652"/>
    <lineage>
        <taxon>Bacteria</taxon>
        <taxon>Bacillati</taxon>
        <taxon>Actinomycetota</taxon>
        <taxon>Actinomycetes</taxon>
        <taxon>Motilibacterales</taxon>
        <taxon>Motilibacteraceae</taxon>
        <taxon>Motilibacter</taxon>
    </lineage>
</organism>
<gene>
    <name evidence="2" type="ORF">EV189_2303</name>
</gene>
<evidence type="ECO:0000313" key="3">
    <source>
        <dbReference type="Proteomes" id="UP000293638"/>
    </source>
</evidence>